<reference evidence="1 2" key="1">
    <citation type="submission" date="2018-07" db="EMBL/GenBank/DDBJ databases">
        <title>Complete nucleotide sequence of Bacillus phage BSP38.</title>
        <authorList>
            <person name="Ghosh K."/>
            <person name="Kim K.-P."/>
        </authorList>
    </citation>
    <scope>NUCLEOTIDE SEQUENCE [LARGE SCALE GENOMIC DNA]</scope>
</reference>
<protein>
    <submittedName>
        <fullName evidence="1">Uncharacterized protein</fullName>
    </submittedName>
</protein>
<gene>
    <name evidence="1" type="ORF">BSP38_247</name>
</gene>
<keyword evidence="2" id="KW-1185">Reference proteome</keyword>
<dbReference type="Proteomes" id="UP000260425">
    <property type="component" value="Segment"/>
</dbReference>
<sequence>MPMTTDERTTIRNTLLDIVDLLQGLNNKNPTQVQEIYILLIADRINQLSSTIKEQQSTDPKESELLLPKVNSLIDELR</sequence>
<accession>A0A345MKA7</accession>
<organism evidence="1 2">
    <name type="scientific">Bacillus phage BSP38</name>
    <dbReference type="NCBI Taxonomy" id="2283013"/>
    <lineage>
        <taxon>Viruses</taxon>
        <taxon>Duplodnaviria</taxon>
        <taxon>Heunggongvirae</taxon>
        <taxon>Uroviricota</taxon>
        <taxon>Caudoviricetes</taxon>
        <taxon>Herelleviridae</taxon>
        <taxon>Bastillevirinae</taxon>
        <taxon>Jeonjuvirus</taxon>
        <taxon>Jeonjuvirus BSP38</taxon>
    </lineage>
</organism>
<evidence type="ECO:0000313" key="1">
    <source>
        <dbReference type="EMBL" id="AXH71289.1"/>
    </source>
</evidence>
<name>A0A345MKA7_BPBSP</name>
<dbReference type="EMBL" id="MH606185">
    <property type="protein sequence ID" value="AXH71289.1"/>
    <property type="molecule type" value="Genomic_DNA"/>
</dbReference>
<evidence type="ECO:0000313" key="2">
    <source>
        <dbReference type="Proteomes" id="UP000260425"/>
    </source>
</evidence>
<proteinExistence type="predicted"/>
<organismHost>
    <name type="scientific">Bacillus subtilis</name>
    <dbReference type="NCBI Taxonomy" id="1423"/>
</organismHost>